<dbReference type="FunFam" id="1.20.58.220:FF:000004">
    <property type="entry name" value="Phosphate-specific transport system accessory protein PhoU"/>
    <property type="match status" value="1"/>
</dbReference>
<evidence type="ECO:0000256" key="7">
    <source>
        <dbReference type="PIRNR" id="PIRNR003107"/>
    </source>
</evidence>
<dbReference type="GO" id="GO:0030643">
    <property type="term" value="P:intracellular phosphate ion homeostasis"/>
    <property type="evidence" value="ECO:0007669"/>
    <property type="project" value="InterPro"/>
</dbReference>
<dbReference type="NCBIfam" id="TIGR02135">
    <property type="entry name" value="phoU_full"/>
    <property type="match status" value="1"/>
</dbReference>
<reference evidence="9" key="1">
    <citation type="submission" date="2020-02" db="EMBL/GenBank/DDBJ databases">
        <authorList>
            <person name="Meier V. D."/>
        </authorList>
    </citation>
    <scope>NUCLEOTIDE SEQUENCE</scope>
    <source>
        <strain evidence="9">AVDCRST_MAG35</strain>
    </source>
</reference>
<sequence length="227" mass="24819">MRDVFHHELDQLAERLQAMTGLVGVAMGSATRALLEADLRLAESVIADDAQVDEAQRDLDERAVQILARQSPVATDLRVVVASLRMSSSLERMGDLARHVAALARLRYPRHAIPDSLRGTFAEMGDIGQRIAVKAGQVIATRDLELAAELERDDDALDALHRRTFQVLSSVEWAEAADTTADVALASRYFERFGDHAISVARRVNFLVTGEYAPGTHSPGPELEPIG</sequence>
<dbReference type="InterPro" id="IPR038078">
    <property type="entry name" value="PhoU-like_sf"/>
</dbReference>
<evidence type="ECO:0000256" key="5">
    <source>
        <dbReference type="ARBA" id="ARBA00022490"/>
    </source>
</evidence>
<feature type="domain" description="PhoU" evidence="8">
    <location>
        <begin position="122"/>
        <end position="204"/>
    </location>
</feature>
<comment type="function">
    <text evidence="7">Plays a role in the regulation of phosphate uptake.</text>
</comment>
<dbReference type="Gene3D" id="1.20.58.220">
    <property type="entry name" value="Phosphate transport system protein phou homolog 2, domain 2"/>
    <property type="match status" value="1"/>
</dbReference>
<comment type="subunit">
    <text evidence="3 7">Homodimer.</text>
</comment>
<evidence type="ECO:0000256" key="2">
    <source>
        <dbReference type="ARBA" id="ARBA00008107"/>
    </source>
</evidence>
<gene>
    <name evidence="9" type="ORF">AVDCRST_MAG35-1178</name>
</gene>
<evidence type="ECO:0000259" key="8">
    <source>
        <dbReference type="Pfam" id="PF01895"/>
    </source>
</evidence>
<dbReference type="GO" id="GO:0006817">
    <property type="term" value="P:phosphate ion transport"/>
    <property type="evidence" value="ECO:0007669"/>
    <property type="project" value="UniProtKB-KW"/>
</dbReference>
<dbReference type="SUPFAM" id="SSF109755">
    <property type="entry name" value="PhoU-like"/>
    <property type="match status" value="1"/>
</dbReference>
<evidence type="ECO:0000256" key="6">
    <source>
        <dbReference type="ARBA" id="ARBA00022592"/>
    </source>
</evidence>
<dbReference type="PANTHER" id="PTHR42930">
    <property type="entry name" value="PHOSPHATE-SPECIFIC TRANSPORT SYSTEM ACCESSORY PROTEIN PHOU"/>
    <property type="match status" value="1"/>
</dbReference>
<dbReference type="EMBL" id="CADCUY010000242">
    <property type="protein sequence ID" value="CAA9406330.1"/>
    <property type="molecule type" value="Genomic_DNA"/>
</dbReference>
<keyword evidence="4 7" id="KW-0813">Transport</keyword>
<dbReference type="Pfam" id="PF01895">
    <property type="entry name" value="PhoU"/>
    <property type="match status" value="2"/>
</dbReference>
<evidence type="ECO:0000256" key="4">
    <source>
        <dbReference type="ARBA" id="ARBA00022448"/>
    </source>
</evidence>
<proteinExistence type="inferred from homology"/>
<keyword evidence="5 7" id="KW-0963">Cytoplasm</keyword>
<comment type="similarity">
    <text evidence="2 7">Belongs to the PhoU family.</text>
</comment>
<dbReference type="GO" id="GO:0005737">
    <property type="term" value="C:cytoplasm"/>
    <property type="evidence" value="ECO:0007669"/>
    <property type="project" value="UniProtKB-SubCell"/>
</dbReference>
<comment type="subcellular location">
    <subcellularLocation>
        <location evidence="1 7">Cytoplasm</location>
    </subcellularLocation>
</comment>
<dbReference type="InterPro" id="IPR028366">
    <property type="entry name" value="PhoU"/>
</dbReference>
<keyword evidence="6 7" id="KW-0592">Phosphate transport</keyword>
<name>A0A6J4P4U8_9ACTN</name>
<evidence type="ECO:0000256" key="1">
    <source>
        <dbReference type="ARBA" id="ARBA00004496"/>
    </source>
</evidence>
<evidence type="ECO:0000256" key="3">
    <source>
        <dbReference type="ARBA" id="ARBA00011738"/>
    </source>
</evidence>
<dbReference type="PIRSF" id="PIRSF003107">
    <property type="entry name" value="PhoU"/>
    <property type="match status" value="1"/>
</dbReference>
<dbReference type="InterPro" id="IPR026022">
    <property type="entry name" value="PhoU_dom"/>
</dbReference>
<evidence type="ECO:0000313" key="9">
    <source>
        <dbReference type="EMBL" id="CAA9406330.1"/>
    </source>
</evidence>
<dbReference type="AlphaFoldDB" id="A0A6J4P4U8"/>
<dbReference type="GO" id="GO:0045936">
    <property type="term" value="P:negative regulation of phosphate metabolic process"/>
    <property type="evidence" value="ECO:0007669"/>
    <property type="project" value="InterPro"/>
</dbReference>
<accession>A0A6J4P4U8</accession>
<organism evidence="9">
    <name type="scientific">uncultured Quadrisphaera sp</name>
    <dbReference type="NCBI Taxonomy" id="904978"/>
    <lineage>
        <taxon>Bacteria</taxon>
        <taxon>Bacillati</taxon>
        <taxon>Actinomycetota</taxon>
        <taxon>Actinomycetes</taxon>
        <taxon>Kineosporiales</taxon>
        <taxon>Kineosporiaceae</taxon>
        <taxon>Quadrisphaera</taxon>
        <taxon>environmental samples</taxon>
    </lineage>
</organism>
<protein>
    <recommendedName>
        <fullName evidence="7">Phosphate-specific transport system accessory protein PhoU</fullName>
    </recommendedName>
</protein>
<dbReference type="PANTHER" id="PTHR42930:SF3">
    <property type="entry name" value="PHOSPHATE-SPECIFIC TRANSPORT SYSTEM ACCESSORY PROTEIN PHOU"/>
    <property type="match status" value="1"/>
</dbReference>
<feature type="domain" description="PhoU" evidence="8">
    <location>
        <begin position="18"/>
        <end position="102"/>
    </location>
</feature>